<keyword evidence="3" id="KW-0813">Transport</keyword>
<evidence type="ECO:0000256" key="5">
    <source>
        <dbReference type="ARBA" id="ARBA00022692"/>
    </source>
</evidence>
<dbReference type="InterPro" id="IPR000620">
    <property type="entry name" value="EamA_dom"/>
</dbReference>
<feature type="transmembrane region" description="Helical" evidence="8">
    <location>
        <begin position="102"/>
        <end position="119"/>
    </location>
</feature>
<dbReference type="EMBL" id="JBHLTC010000040">
    <property type="protein sequence ID" value="MFC0628613.1"/>
    <property type="molecule type" value="Genomic_DNA"/>
</dbReference>
<protein>
    <submittedName>
        <fullName evidence="10">EamA family transporter RarD</fullName>
    </submittedName>
</protein>
<feature type="transmembrane region" description="Helical" evidence="8">
    <location>
        <begin position="209"/>
        <end position="230"/>
    </location>
</feature>
<feature type="transmembrane region" description="Helical" evidence="8">
    <location>
        <begin position="37"/>
        <end position="59"/>
    </location>
</feature>
<keyword evidence="6 8" id="KW-1133">Transmembrane helix</keyword>
<feature type="transmembrane region" description="Helical" evidence="8">
    <location>
        <begin position="265"/>
        <end position="283"/>
    </location>
</feature>
<comment type="subcellular location">
    <subcellularLocation>
        <location evidence="1">Cell membrane</location>
        <topology evidence="1">Multi-pass membrane protein</topology>
    </subcellularLocation>
</comment>
<dbReference type="RefSeq" id="WP_380055226.1">
    <property type="nucleotide sequence ID" value="NZ_JBHLTC010000040.1"/>
</dbReference>
<evidence type="ECO:0000259" key="9">
    <source>
        <dbReference type="Pfam" id="PF00892"/>
    </source>
</evidence>
<evidence type="ECO:0000256" key="1">
    <source>
        <dbReference type="ARBA" id="ARBA00004651"/>
    </source>
</evidence>
<comment type="caution">
    <text evidence="10">The sequence shown here is derived from an EMBL/GenBank/DDBJ whole genome shotgun (WGS) entry which is preliminary data.</text>
</comment>
<feature type="transmembrane region" description="Helical" evidence="8">
    <location>
        <begin position="71"/>
        <end position="90"/>
    </location>
</feature>
<dbReference type="SUPFAM" id="SSF103481">
    <property type="entry name" value="Multidrug resistance efflux transporter EmrE"/>
    <property type="match status" value="2"/>
</dbReference>
<evidence type="ECO:0000256" key="4">
    <source>
        <dbReference type="ARBA" id="ARBA00022475"/>
    </source>
</evidence>
<evidence type="ECO:0000313" key="10">
    <source>
        <dbReference type="EMBL" id="MFC0628613.1"/>
    </source>
</evidence>
<keyword evidence="7 8" id="KW-0472">Membrane</keyword>
<feature type="transmembrane region" description="Helical" evidence="8">
    <location>
        <begin position="242"/>
        <end position="259"/>
    </location>
</feature>
<reference evidence="10 11" key="1">
    <citation type="submission" date="2024-09" db="EMBL/GenBank/DDBJ databases">
        <authorList>
            <person name="Sun Q."/>
            <person name="Mori K."/>
        </authorList>
    </citation>
    <scope>NUCLEOTIDE SEQUENCE [LARGE SCALE GENOMIC DNA]</scope>
    <source>
        <strain evidence="10 11">CGMCC 1.15906</strain>
    </source>
</reference>
<feature type="transmembrane region" description="Helical" evidence="8">
    <location>
        <begin position="126"/>
        <end position="143"/>
    </location>
</feature>
<proteinExistence type="inferred from homology"/>
<evidence type="ECO:0000256" key="3">
    <source>
        <dbReference type="ARBA" id="ARBA00022448"/>
    </source>
</evidence>
<name>A0ABV6QVF1_9ACTN</name>
<dbReference type="Proteomes" id="UP001589890">
    <property type="component" value="Unassembled WGS sequence"/>
</dbReference>
<sequence length="300" mass="32557">MPDQRSGFLYGFGAYLLWGVFPLYWRLLDHSSAVEMLAHRIVWSLLTILALLFALRRTAQLRAILSDRRRMWPLVIASALISVNWGTYIWGVNNGYVVEMSLGYFITPLFAVLLGVLLLKERLRTTQWIAIGIAFAAVVVLTVENGRPPYVALVLAFSFGFYGYTKKKANAGAVEGMAIESAAVAPLALAVIVALGIQGQSTVTSNGGGYFLLAVLAGPVTAIPLLLFGAAATRISMTALGLLNYVAPIMQLAIGVLVFREPMSSLRWAGFALVWVALVILTVDGLSQQRRRVPVLATTV</sequence>
<dbReference type="InterPro" id="IPR004626">
    <property type="entry name" value="RarD"/>
</dbReference>
<comment type="similarity">
    <text evidence="2">Belongs to the EamA transporter family.</text>
</comment>
<evidence type="ECO:0000256" key="6">
    <source>
        <dbReference type="ARBA" id="ARBA00022989"/>
    </source>
</evidence>
<feature type="transmembrane region" description="Helical" evidence="8">
    <location>
        <begin position="149"/>
        <end position="165"/>
    </location>
</feature>
<dbReference type="PANTHER" id="PTHR22911">
    <property type="entry name" value="ACYL-MALONYL CONDENSING ENZYME-RELATED"/>
    <property type="match status" value="1"/>
</dbReference>
<feature type="transmembrane region" description="Helical" evidence="8">
    <location>
        <begin position="7"/>
        <end position="25"/>
    </location>
</feature>
<gene>
    <name evidence="10" type="primary">rarD</name>
    <name evidence="10" type="ORF">ACFFGN_31375</name>
</gene>
<accession>A0ABV6QVF1</accession>
<organism evidence="10 11">
    <name type="scientific">Kribbella deserti</name>
    <dbReference type="NCBI Taxonomy" id="1926257"/>
    <lineage>
        <taxon>Bacteria</taxon>
        <taxon>Bacillati</taxon>
        <taxon>Actinomycetota</taxon>
        <taxon>Actinomycetes</taxon>
        <taxon>Propionibacteriales</taxon>
        <taxon>Kribbellaceae</taxon>
        <taxon>Kribbella</taxon>
    </lineage>
</organism>
<dbReference type="PANTHER" id="PTHR22911:SF137">
    <property type="entry name" value="SOLUTE CARRIER FAMILY 35 MEMBER G2-RELATED"/>
    <property type="match status" value="1"/>
</dbReference>
<evidence type="ECO:0000256" key="8">
    <source>
        <dbReference type="SAM" id="Phobius"/>
    </source>
</evidence>
<evidence type="ECO:0000256" key="2">
    <source>
        <dbReference type="ARBA" id="ARBA00007362"/>
    </source>
</evidence>
<keyword evidence="5 8" id="KW-0812">Transmembrane</keyword>
<evidence type="ECO:0000256" key="7">
    <source>
        <dbReference type="ARBA" id="ARBA00023136"/>
    </source>
</evidence>
<feature type="transmembrane region" description="Helical" evidence="8">
    <location>
        <begin position="177"/>
        <end position="197"/>
    </location>
</feature>
<dbReference type="InterPro" id="IPR037185">
    <property type="entry name" value="EmrE-like"/>
</dbReference>
<dbReference type="Pfam" id="PF00892">
    <property type="entry name" value="EamA"/>
    <property type="match status" value="1"/>
</dbReference>
<keyword evidence="11" id="KW-1185">Reference proteome</keyword>
<keyword evidence="4" id="KW-1003">Cell membrane</keyword>
<feature type="domain" description="EamA" evidence="9">
    <location>
        <begin position="6"/>
        <end position="142"/>
    </location>
</feature>
<evidence type="ECO:0000313" key="11">
    <source>
        <dbReference type="Proteomes" id="UP001589890"/>
    </source>
</evidence>
<dbReference type="NCBIfam" id="TIGR00688">
    <property type="entry name" value="rarD"/>
    <property type="match status" value="1"/>
</dbReference>